<reference evidence="3 4" key="1">
    <citation type="submission" date="2017-12" db="EMBL/GenBank/DDBJ databases">
        <title>Chromulinavorax destructans is a abundant pathogen of dominant heterotrophic picoflagllates.</title>
        <authorList>
            <person name="Deeg C.M."/>
            <person name="Zimmer M."/>
            <person name="Suttle C.A."/>
        </authorList>
    </citation>
    <scope>NUCLEOTIDE SEQUENCE [LARGE SCALE GENOMIC DNA]</scope>
    <source>
        <strain evidence="3 4">SeV1</strain>
    </source>
</reference>
<dbReference type="Pfam" id="PF00583">
    <property type="entry name" value="Acetyltransf_1"/>
    <property type="match status" value="1"/>
</dbReference>
<evidence type="ECO:0000313" key="3">
    <source>
        <dbReference type="EMBL" id="AXK60361.1"/>
    </source>
</evidence>
<protein>
    <recommendedName>
        <fullName evidence="2">N-acetyltransferase domain-containing protein</fullName>
    </recommendedName>
</protein>
<evidence type="ECO:0000259" key="2">
    <source>
        <dbReference type="PROSITE" id="PS51186"/>
    </source>
</evidence>
<accession>A0A345ZAP4</accession>
<dbReference type="CDD" id="cd04301">
    <property type="entry name" value="NAT_SF"/>
    <property type="match status" value="1"/>
</dbReference>
<dbReference type="InterPro" id="IPR016181">
    <property type="entry name" value="Acyl_CoA_acyltransferase"/>
</dbReference>
<dbReference type="GO" id="GO:0016747">
    <property type="term" value="F:acyltransferase activity, transferring groups other than amino-acyl groups"/>
    <property type="evidence" value="ECO:0007669"/>
    <property type="project" value="InterPro"/>
</dbReference>
<dbReference type="InterPro" id="IPR000182">
    <property type="entry name" value="GNAT_dom"/>
</dbReference>
<dbReference type="EMBL" id="CP025544">
    <property type="protein sequence ID" value="AXK60361.1"/>
    <property type="molecule type" value="Genomic_DNA"/>
</dbReference>
<dbReference type="Gene3D" id="3.40.630.30">
    <property type="match status" value="1"/>
</dbReference>
<dbReference type="OrthoDB" id="46888at2"/>
<keyword evidence="1" id="KW-0732">Signal</keyword>
<name>A0A345ZAP4_9BACT</name>
<evidence type="ECO:0000256" key="1">
    <source>
        <dbReference type="SAM" id="SignalP"/>
    </source>
</evidence>
<proteinExistence type="predicted"/>
<sequence>MIMVRTEMKRYIIFYFLLCSNFLAASHDISMADYEPLIHQDAVKNILADCFSPIIADAVIASLVDSIDSNAVVIMADDCAVGYSFYSYHYHEQNVGFIDFIGISSQHRKKKYATTLLNFVLNRMRHEGMQEVQLVVAKELQPAIDLYYGLGFWNIESYDEYFLKFSKSLIE</sequence>
<feature type="signal peptide" evidence="1">
    <location>
        <begin position="1"/>
        <end position="24"/>
    </location>
</feature>
<gene>
    <name evidence="3" type="ORF">C0J27_01170</name>
</gene>
<feature type="domain" description="N-acetyltransferase" evidence="2">
    <location>
        <begin position="29"/>
        <end position="171"/>
    </location>
</feature>
<dbReference type="SUPFAM" id="SSF55729">
    <property type="entry name" value="Acyl-CoA N-acyltransferases (Nat)"/>
    <property type="match status" value="1"/>
</dbReference>
<dbReference type="PROSITE" id="PS51186">
    <property type="entry name" value="GNAT"/>
    <property type="match status" value="1"/>
</dbReference>
<evidence type="ECO:0000313" key="4">
    <source>
        <dbReference type="Proteomes" id="UP000254834"/>
    </source>
</evidence>
<dbReference type="Proteomes" id="UP000254834">
    <property type="component" value="Chromosome"/>
</dbReference>
<dbReference type="AlphaFoldDB" id="A0A345ZAP4"/>
<keyword evidence="4" id="KW-1185">Reference proteome</keyword>
<feature type="chain" id="PRO_5016815487" description="N-acetyltransferase domain-containing protein" evidence="1">
    <location>
        <begin position="25"/>
        <end position="171"/>
    </location>
</feature>
<organism evidence="3 4">
    <name type="scientific">Candidatus Chromulinivorax destructor</name>
    <dbReference type="NCBI Taxonomy" id="2066483"/>
    <lineage>
        <taxon>Bacteria</taxon>
        <taxon>Candidatus Babelota</taxon>
        <taxon>Candidatus Babeliae</taxon>
        <taxon>Candidatus Babeliales</taxon>
        <taxon>Candidatus Chromulinivoraceae</taxon>
        <taxon>Candidatus Chromulinivorax</taxon>
    </lineage>
</organism>
<dbReference type="KEGG" id="cdes:C0J27_01170"/>